<feature type="transmembrane region" description="Helical" evidence="1">
    <location>
        <begin position="353"/>
        <end position="373"/>
    </location>
</feature>
<dbReference type="Pfam" id="PF03929">
    <property type="entry name" value="PepSY_TM"/>
    <property type="match status" value="1"/>
</dbReference>
<dbReference type="PANTHER" id="PTHR34219:SF3">
    <property type="entry name" value="BLL7967 PROTEIN"/>
    <property type="match status" value="1"/>
</dbReference>
<keyword evidence="1" id="KW-1133">Transmembrane helix</keyword>
<sequence length="523" mass="59160">MKLKGLSVRLYNITFHIHTVSGIVISFALYVIFFAGAFTLFKDEFYQWENPASRQSLGKAIDYDEILYKIKQLNPSFDLSEDITIRTETTQAPLVQIYGHLIVSKGRPEQHYNTTYYPQTGTFSKDEKTTVGETLYRLHFFDHIPLIGRFLSGFVALFFAFAVITGVMIHWQNIFTKFNGFSLKGSLKNIWTNAHTVFGLLGLPFQLMYAITGAYYMLSFLVLLPVVFVFFGGNQQKALQVILPDRVLATTKDALVTTKNLKISSLLDPIKNEHNNLKLQYLQIKHYDREDGTLLAALDNTKTFAGSGSVAIALRDGRILSDNLPGKKGYAQSVLPGIARLHFATFGGLTLKIIYFFLAFFTCFVIISGVLLWKEARNKKIYNDKQKRFHHSTTMCYLAISFSLFPAVAILFNAELLVHNMENHVFWVQTIFFVFWLILTIVGLFASTEAASTRLYLFLGGLCSVAVPITNGIVTDDWIWISCAKGNYYVAGTDVFWLFSGLLSLLIAAKMKLKDKKVTESLF</sequence>
<dbReference type="EMBL" id="FNXY01000001">
    <property type="protein sequence ID" value="SEI38509.1"/>
    <property type="molecule type" value="Genomic_DNA"/>
</dbReference>
<dbReference type="RefSeq" id="WP_090331085.1">
    <property type="nucleotide sequence ID" value="NZ_FNXY01000001.1"/>
</dbReference>
<gene>
    <name evidence="2" type="ORF">SAMN04487995_0258</name>
</gene>
<dbReference type="OrthoDB" id="6307929at2"/>
<protein>
    <submittedName>
        <fullName evidence="2">Uncharacterized iron-regulated membrane protein</fullName>
    </submittedName>
</protein>
<keyword evidence="1" id="KW-0472">Membrane</keyword>
<feature type="transmembrane region" description="Helical" evidence="1">
    <location>
        <begin position="20"/>
        <end position="41"/>
    </location>
</feature>
<dbReference type="Proteomes" id="UP000199532">
    <property type="component" value="Unassembled WGS sequence"/>
</dbReference>
<feature type="transmembrane region" description="Helical" evidence="1">
    <location>
        <begin position="214"/>
        <end position="233"/>
    </location>
</feature>
<proteinExistence type="predicted"/>
<feature type="transmembrane region" description="Helical" evidence="1">
    <location>
        <begin position="486"/>
        <end position="508"/>
    </location>
</feature>
<reference evidence="2 3" key="1">
    <citation type="submission" date="2016-10" db="EMBL/GenBank/DDBJ databases">
        <authorList>
            <person name="de Groot N.N."/>
        </authorList>
    </citation>
    <scope>NUCLEOTIDE SEQUENCE [LARGE SCALE GENOMIC DNA]</scope>
    <source>
        <strain evidence="2 3">DSM 19938</strain>
    </source>
</reference>
<accession>A0A1H6Q3T3</accession>
<feature type="transmembrane region" description="Helical" evidence="1">
    <location>
        <begin position="146"/>
        <end position="170"/>
    </location>
</feature>
<feature type="transmembrane region" description="Helical" evidence="1">
    <location>
        <begin position="455"/>
        <end position="474"/>
    </location>
</feature>
<evidence type="ECO:0000256" key="1">
    <source>
        <dbReference type="SAM" id="Phobius"/>
    </source>
</evidence>
<feature type="transmembrane region" description="Helical" evidence="1">
    <location>
        <begin position="394"/>
        <end position="414"/>
    </location>
</feature>
<dbReference type="InterPro" id="IPR005625">
    <property type="entry name" value="PepSY-ass_TM"/>
</dbReference>
<evidence type="ECO:0000313" key="2">
    <source>
        <dbReference type="EMBL" id="SEI38509.1"/>
    </source>
</evidence>
<dbReference type="PANTHER" id="PTHR34219">
    <property type="entry name" value="IRON-REGULATED INNER MEMBRANE PROTEIN-RELATED"/>
    <property type="match status" value="1"/>
</dbReference>
<evidence type="ECO:0000313" key="3">
    <source>
        <dbReference type="Proteomes" id="UP000199532"/>
    </source>
</evidence>
<keyword evidence="1" id="KW-0812">Transmembrane</keyword>
<dbReference type="STRING" id="408657.SAMN04487995_0258"/>
<feature type="transmembrane region" description="Helical" evidence="1">
    <location>
        <begin position="426"/>
        <end position="446"/>
    </location>
</feature>
<keyword evidence="3" id="KW-1185">Reference proteome</keyword>
<dbReference type="AlphaFoldDB" id="A0A1H6Q3T3"/>
<name>A0A1H6Q3T3_9BACT</name>
<organism evidence="2 3">
    <name type="scientific">Dyadobacter koreensis</name>
    <dbReference type="NCBI Taxonomy" id="408657"/>
    <lineage>
        <taxon>Bacteria</taxon>
        <taxon>Pseudomonadati</taxon>
        <taxon>Bacteroidota</taxon>
        <taxon>Cytophagia</taxon>
        <taxon>Cytophagales</taxon>
        <taxon>Spirosomataceae</taxon>
        <taxon>Dyadobacter</taxon>
    </lineage>
</organism>